<sequence length="185" mass="21791">MAAPRIILRFRNARTDVDTISEHQKLINLHDNVYWGWWKKDTEISQSHLFGEQPGSAYIIDTSEEKLYLAEYSKSFLSEKEKPTINLVPEYYRENCDKVAGWFVLNRIQEVPYSKEFETIIGQKTFEQLRVNVKDSIHDESDKQLQITTKKSSILHISDIHFGKDHAFDLSNKKSGIWKKVYLMY</sequence>
<dbReference type="RefSeq" id="WP_272137462.1">
    <property type="nucleotide sequence ID" value="NZ_JAQLOI010000001.1"/>
</dbReference>
<proteinExistence type="predicted"/>
<evidence type="ECO:0000313" key="2">
    <source>
        <dbReference type="EMBL" id="MDB1124699.1"/>
    </source>
</evidence>
<comment type="caution">
    <text evidence="2">The sequence shown here is derived from an EMBL/GenBank/DDBJ whole genome shotgun (WGS) entry which is preliminary data.</text>
</comment>
<dbReference type="EMBL" id="JAQLOI010000001">
    <property type="protein sequence ID" value="MDB1124699.1"/>
    <property type="molecule type" value="Genomic_DNA"/>
</dbReference>
<name>A0ABT4YT21_9VIBR</name>
<reference evidence="2 3" key="1">
    <citation type="submission" date="2023-01" db="EMBL/GenBank/DDBJ databases">
        <title>Vibrio sp. KJ40-1 sp.nov, isolated from marine algae.</title>
        <authorList>
            <person name="Butt M."/>
            <person name="Kim J.M.J."/>
            <person name="Jeon C.O.C."/>
        </authorList>
    </citation>
    <scope>NUCLEOTIDE SEQUENCE [LARGE SCALE GENOMIC DNA]</scope>
    <source>
        <strain evidence="2 3">KJ40-1</strain>
    </source>
</reference>
<gene>
    <name evidence="2" type="ORF">PGX00_14000</name>
</gene>
<evidence type="ECO:0000313" key="3">
    <source>
        <dbReference type="Proteomes" id="UP001210678"/>
    </source>
</evidence>
<accession>A0ABT4YT21</accession>
<dbReference type="InterPro" id="IPR057406">
    <property type="entry name" value="Pua-like_dom"/>
</dbReference>
<keyword evidence="3" id="KW-1185">Reference proteome</keyword>
<evidence type="ECO:0000259" key="1">
    <source>
        <dbReference type="Pfam" id="PF24405"/>
    </source>
</evidence>
<organism evidence="2 3">
    <name type="scientific">Vibrio algarum</name>
    <dbReference type="NCBI Taxonomy" id="3020714"/>
    <lineage>
        <taxon>Bacteria</taxon>
        <taxon>Pseudomonadati</taxon>
        <taxon>Pseudomonadota</taxon>
        <taxon>Gammaproteobacteria</taxon>
        <taxon>Vibrionales</taxon>
        <taxon>Vibrionaceae</taxon>
        <taxon>Vibrio</taxon>
    </lineage>
</organism>
<dbReference type="Pfam" id="PF24405">
    <property type="entry name" value="Pua-like"/>
    <property type="match status" value="1"/>
</dbReference>
<feature type="domain" description="Pua-like" evidence="1">
    <location>
        <begin position="6"/>
        <end position="114"/>
    </location>
</feature>
<protein>
    <recommendedName>
        <fullName evidence="1">Pua-like domain-containing protein</fullName>
    </recommendedName>
</protein>
<dbReference type="Proteomes" id="UP001210678">
    <property type="component" value="Unassembled WGS sequence"/>
</dbReference>